<dbReference type="SUPFAM" id="SSF52540">
    <property type="entry name" value="P-loop containing nucleoside triphosphate hydrolases"/>
    <property type="match status" value="1"/>
</dbReference>
<dbReference type="InterPro" id="IPR051396">
    <property type="entry name" value="Bact_Antivir_Def_Nuclease"/>
</dbReference>
<reference evidence="5 6" key="1">
    <citation type="submission" date="2018-11" db="EMBL/GenBank/DDBJ databases">
        <authorList>
            <person name="Li F."/>
        </authorList>
    </citation>
    <scope>NUCLEOTIDE SEQUENCE [LARGE SCALE GENOMIC DNA]</scope>
    <source>
        <strain evidence="5 6">Gsoil 818</strain>
    </source>
</reference>
<proteinExistence type="predicted"/>
<dbReference type="InterPro" id="IPR022532">
    <property type="entry name" value="DUF3696"/>
</dbReference>
<dbReference type="InterPro" id="IPR003959">
    <property type="entry name" value="ATPase_AAA_core"/>
</dbReference>
<evidence type="ECO:0000259" key="2">
    <source>
        <dbReference type="Pfam" id="PF12476"/>
    </source>
</evidence>
<dbReference type="InterPro" id="IPR038729">
    <property type="entry name" value="Rad50/SbcC_AAA"/>
</dbReference>
<feature type="compositionally biased region" description="Basic and acidic residues" evidence="1">
    <location>
        <begin position="8"/>
        <end position="80"/>
    </location>
</feature>
<evidence type="ECO:0000256" key="1">
    <source>
        <dbReference type="SAM" id="MobiDB-lite"/>
    </source>
</evidence>
<dbReference type="Gene3D" id="3.40.50.300">
    <property type="entry name" value="P-loop containing nucleotide triphosphate hydrolases"/>
    <property type="match status" value="2"/>
</dbReference>
<sequence>MSDSTRTPGDERPISPDWVGLDREAMKTRQEETVRRMREAGERWREEQKRSEEQLQAFLDRHADDSRPAEGKTQPREAKQRPRPQPLIERLHVENLKSLAGRHEIPLAPLTLVYGPNSAGKSTALKALQLFMHAVDTGRSDALNLWRRAFPDVRPDSVVTWERQAEDTPFSQTRTLVLGVDYRLPRSGDLARAELGFQSSDIGPWQSSTIGLAGGPDQARKEFFLNFEDADPIDRGDFGSIGPRWEVSEWSGGERSEPMKRDVDHLLFGDADVHLQRTLFRLAGQLTHFGPHRGNPAEKYSPVDLDDIAGPDHWGIAGAPRWGVAGFEGHEVLNQLLEQLEIPHSFEPTFTSDQGGVRVSDWILADRRSGAPVPLSEVGYGVSQLLPVIDACAHATQRVISIEEPELHLHPRLQARLANLFAFSVLRRGNQVIVETHSESLLLRVRRLVRSGKLLPDEVAVLYIDNTPEVGVSVRRLRLGEQGELLDPWPTGFFDDSLADVLGGWE</sequence>
<evidence type="ECO:0000313" key="5">
    <source>
        <dbReference type="EMBL" id="RNM12997.1"/>
    </source>
</evidence>
<evidence type="ECO:0000259" key="3">
    <source>
        <dbReference type="Pfam" id="PF13304"/>
    </source>
</evidence>
<feature type="domain" description="DUF3696" evidence="2">
    <location>
        <begin position="456"/>
        <end position="500"/>
    </location>
</feature>
<organism evidence="5 6">
    <name type="scientific">Nocardioides pocheonensis</name>
    <dbReference type="NCBI Taxonomy" id="661485"/>
    <lineage>
        <taxon>Bacteria</taxon>
        <taxon>Bacillati</taxon>
        <taxon>Actinomycetota</taxon>
        <taxon>Actinomycetes</taxon>
        <taxon>Propionibacteriales</taxon>
        <taxon>Nocardioidaceae</taxon>
        <taxon>Nocardioides</taxon>
    </lineage>
</organism>
<dbReference type="Pfam" id="PF12476">
    <property type="entry name" value="DUF3696"/>
    <property type="match status" value="1"/>
</dbReference>
<evidence type="ECO:0008006" key="7">
    <source>
        <dbReference type="Google" id="ProtNLM"/>
    </source>
</evidence>
<dbReference type="Pfam" id="PF13304">
    <property type="entry name" value="AAA_21"/>
    <property type="match status" value="1"/>
</dbReference>
<dbReference type="GO" id="GO:0006302">
    <property type="term" value="P:double-strand break repair"/>
    <property type="evidence" value="ECO:0007669"/>
    <property type="project" value="InterPro"/>
</dbReference>
<dbReference type="GO" id="GO:0005524">
    <property type="term" value="F:ATP binding"/>
    <property type="evidence" value="ECO:0007669"/>
    <property type="project" value="InterPro"/>
</dbReference>
<accession>A0A3N0GKI8</accession>
<feature type="domain" description="ATPase AAA-type core" evidence="3">
    <location>
        <begin position="361"/>
        <end position="442"/>
    </location>
</feature>
<dbReference type="Pfam" id="PF13476">
    <property type="entry name" value="AAA_23"/>
    <property type="match status" value="1"/>
</dbReference>
<dbReference type="InterPro" id="IPR027417">
    <property type="entry name" value="P-loop_NTPase"/>
</dbReference>
<comment type="caution">
    <text evidence="5">The sequence shown here is derived from an EMBL/GenBank/DDBJ whole genome shotgun (WGS) entry which is preliminary data.</text>
</comment>
<dbReference type="Proteomes" id="UP000279994">
    <property type="component" value="Unassembled WGS sequence"/>
</dbReference>
<feature type="domain" description="Rad50/SbcC-type AAA" evidence="4">
    <location>
        <begin position="90"/>
        <end position="133"/>
    </location>
</feature>
<evidence type="ECO:0000313" key="6">
    <source>
        <dbReference type="Proteomes" id="UP000279994"/>
    </source>
</evidence>
<dbReference type="EMBL" id="RJSF01000043">
    <property type="protein sequence ID" value="RNM12997.1"/>
    <property type="molecule type" value="Genomic_DNA"/>
</dbReference>
<dbReference type="RefSeq" id="WP_123223974.1">
    <property type="nucleotide sequence ID" value="NZ_RJSF01000043.1"/>
</dbReference>
<name>A0A3N0GKI8_9ACTN</name>
<dbReference type="PANTHER" id="PTHR43581:SF2">
    <property type="entry name" value="EXCINUCLEASE ATPASE SUBUNIT"/>
    <property type="match status" value="1"/>
</dbReference>
<dbReference type="GO" id="GO:0016887">
    <property type="term" value="F:ATP hydrolysis activity"/>
    <property type="evidence" value="ECO:0007669"/>
    <property type="project" value="InterPro"/>
</dbReference>
<dbReference type="PANTHER" id="PTHR43581">
    <property type="entry name" value="ATP/GTP PHOSPHATASE"/>
    <property type="match status" value="1"/>
</dbReference>
<dbReference type="OrthoDB" id="3237462at2"/>
<feature type="region of interest" description="Disordered" evidence="1">
    <location>
        <begin position="1"/>
        <end position="86"/>
    </location>
</feature>
<gene>
    <name evidence="5" type="ORF">EFL26_16325</name>
</gene>
<evidence type="ECO:0000259" key="4">
    <source>
        <dbReference type="Pfam" id="PF13476"/>
    </source>
</evidence>
<keyword evidence="6" id="KW-1185">Reference proteome</keyword>
<dbReference type="AlphaFoldDB" id="A0A3N0GKI8"/>
<protein>
    <recommendedName>
        <fullName evidence="7">DUF3696 domain-containing protein</fullName>
    </recommendedName>
</protein>